<feature type="signal peptide" evidence="1">
    <location>
        <begin position="1"/>
        <end position="32"/>
    </location>
</feature>
<evidence type="ECO:0000256" key="1">
    <source>
        <dbReference type="SAM" id="SignalP"/>
    </source>
</evidence>
<gene>
    <name evidence="2" type="ORF">DFR46_0089</name>
</gene>
<dbReference type="Proteomes" id="UP000256310">
    <property type="component" value="Unassembled WGS sequence"/>
</dbReference>
<evidence type="ECO:0008006" key="4">
    <source>
        <dbReference type="Google" id="ProtNLM"/>
    </source>
</evidence>
<sequence>MPFRSPSFAHIRTALAVLLAVPVFGVATQAQAQAQAQESIGAQASAALPERGEFVLGLVNEGERDGFMRLGWIKTEHGMLLYDRSMMPSAQVYETLVFGLTPDLQFESVHLEFHRGLAYMNLDLDAENGRLVGQRVIQRLEGTEEQAVDIAMPEGILPRPVAFIMPLIMSEEEGTEEAFRWYGPLGNAFADVTITARPGGVIETPAGSFDTTRYEIRGGSPDNDVYVTRGAADRRVVRIDVVGQNMQFLAVPETEAEE</sequence>
<evidence type="ECO:0000313" key="2">
    <source>
        <dbReference type="EMBL" id="RED15102.1"/>
    </source>
</evidence>
<proteinExistence type="predicted"/>
<feature type="chain" id="PRO_5017715125" description="Outer membrane lipoprotein-sorting protein" evidence="1">
    <location>
        <begin position="33"/>
        <end position="258"/>
    </location>
</feature>
<name>A0A3D9FBU2_9SPHN</name>
<keyword evidence="1" id="KW-0732">Signal</keyword>
<organism evidence="2 3">
    <name type="scientific">Parasphingopyxis lamellibrachiae</name>
    <dbReference type="NCBI Taxonomy" id="680125"/>
    <lineage>
        <taxon>Bacteria</taxon>
        <taxon>Pseudomonadati</taxon>
        <taxon>Pseudomonadota</taxon>
        <taxon>Alphaproteobacteria</taxon>
        <taxon>Sphingomonadales</taxon>
        <taxon>Sphingomonadaceae</taxon>
        <taxon>Parasphingopyxis</taxon>
    </lineage>
</organism>
<protein>
    <recommendedName>
        <fullName evidence="4">Outer membrane lipoprotein-sorting protein</fullName>
    </recommendedName>
</protein>
<comment type="caution">
    <text evidence="2">The sequence shown here is derived from an EMBL/GenBank/DDBJ whole genome shotgun (WGS) entry which is preliminary data.</text>
</comment>
<accession>A0A3D9FBU2</accession>
<keyword evidence="3" id="KW-1185">Reference proteome</keyword>
<evidence type="ECO:0000313" key="3">
    <source>
        <dbReference type="Proteomes" id="UP000256310"/>
    </source>
</evidence>
<reference evidence="2 3" key="1">
    <citation type="submission" date="2018-07" db="EMBL/GenBank/DDBJ databases">
        <title>Genomic Encyclopedia of Type Strains, Phase IV (KMG-IV): sequencing the most valuable type-strain genomes for metagenomic binning, comparative biology and taxonomic classification.</title>
        <authorList>
            <person name="Goeker M."/>
        </authorList>
    </citation>
    <scope>NUCLEOTIDE SEQUENCE [LARGE SCALE GENOMIC DNA]</scope>
    <source>
        <strain evidence="2 3">DSM 26725</strain>
    </source>
</reference>
<dbReference type="AlphaFoldDB" id="A0A3D9FBU2"/>
<dbReference type="EMBL" id="QRDP01000004">
    <property type="protein sequence ID" value="RED15102.1"/>
    <property type="molecule type" value="Genomic_DNA"/>
</dbReference>